<dbReference type="GO" id="GO:0006508">
    <property type="term" value="P:proteolysis"/>
    <property type="evidence" value="ECO:0007669"/>
    <property type="project" value="InterPro"/>
</dbReference>
<dbReference type="Gene3D" id="2.40.10.10">
    <property type="entry name" value="Trypsin-like serine proteases"/>
    <property type="match status" value="1"/>
</dbReference>
<sequence>MSLPISGAFVKGIDVISDIVATRSRPARIAGLAAAVVAAGMLVAVPSAAVSGGTAVPDGSYRFAVKLNAGEDAGCSGALVDPQWVITAASCFAGNAGHNGAPAVATTATVGRTRLDHTDGHIVSVVDLLFRADRNVVLARLATPVTDVPPVAISTAAPTVGEALTVAGYGRTATEWVPNQLHSAAVSVQATADTTVAVAAPGTATTCKGDAGGPTIRDRNGTAELVAIHHTSWQNGCLDSTETRQGATETRLDTIADWVSQQVRGDAYTPLANQRRLLDTRTATGGHQKALSAGEIVAVPIPDLPAEASAVVVNLAGVGATVPTFLTAFGDTAPPTSNLNLLSGRAAAVMATVPVAADRVIRVRNNHGDVDVIMDLLGYYSASGNSTYVPRDTPQLALDTRTGLGGHLGPLQGGETAILPVRGVNGIPANATAVAVNVTATQPTGFTHVDVFAKDHTEASTLNVVPGEDRANQAVVAVGDDGAVRIFNHVGQTHLIVAVLGWFVPGDAGSRYTALRTGVRMTDTRDRHSPLTPGAVMTVPNFFIPRRAVAAELNITAITPTANTYLTVWAPGGTVPADAPALNATANDITDNSATTRVAPLGQVNIQNHVGTVDVVVDLQGYYAR</sequence>
<evidence type="ECO:0000313" key="5">
    <source>
        <dbReference type="Proteomes" id="UP000295680"/>
    </source>
</evidence>
<dbReference type="AlphaFoldDB" id="A0A4R2JXW5"/>
<dbReference type="RefSeq" id="WP_132113903.1">
    <property type="nucleotide sequence ID" value="NZ_SLWS01000002.1"/>
</dbReference>
<dbReference type="InterPro" id="IPR001254">
    <property type="entry name" value="Trypsin_dom"/>
</dbReference>
<evidence type="ECO:0000256" key="1">
    <source>
        <dbReference type="ARBA" id="ARBA00007664"/>
    </source>
</evidence>
<dbReference type="PANTHER" id="PTHR24276:SF98">
    <property type="entry name" value="FI18310P1-RELATED"/>
    <property type="match status" value="1"/>
</dbReference>
<evidence type="ECO:0000313" key="4">
    <source>
        <dbReference type="EMBL" id="TCO62268.1"/>
    </source>
</evidence>
<dbReference type="InterPro" id="IPR043504">
    <property type="entry name" value="Peptidase_S1_PA_chymotrypsin"/>
</dbReference>
<dbReference type="PROSITE" id="PS50240">
    <property type="entry name" value="TRYPSIN_DOM"/>
    <property type="match status" value="1"/>
</dbReference>
<dbReference type="SUPFAM" id="SSF50494">
    <property type="entry name" value="Trypsin-like serine proteases"/>
    <property type="match status" value="1"/>
</dbReference>
<accession>A0A4R2JXW5</accession>
<proteinExistence type="inferred from homology"/>
<dbReference type="Pfam" id="PF00089">
    <property type="entry name" value="Trypsin"/>
    <property type="match status" value="1"/>
</dbReference>
<dbReference type="SMART" id="SM00020">
    <property type="entry name" value="Tryp_SPc"/>
    <property type="match status" value="1"/>
</dbReference>
<dbReference type="Proteomes" id="UP000295680">
    <property type="component" value="Unassembled WGS sequence"/>
</dbReference>
<dbReference type="InterPro" id="IPR050430">
    <property type="entry name" value="Peptidase_S1"/>
</dbReference>
<dbReference type="EMBL" id="SLWS01000002">
    <property type="protein sequence ID" value="TCO62268.1"/>
    <property type="molecule type" value="Genomic_DNA"/>
</dbReference>
<dbReference type="PRINTS" id="PR00722">
    <property type="entry name" value="CHYMOTRYPSIN"/>
</dbReference>
<dbReference type="InterPro" id="IPR009003">
    <property type="entry name" value="Peptidase_S1_PA"/>
</dbReference>
<evidence type="ECO:0000259" key="3">
    <source>
        <dbReference type="PROSITE" id="PS50240"/>
    </source>
</evidence>
<evidence type="ECO:0000256" key="2">
    <source>
        <dbReference type="ARBA" id="ARBA00023157"/>
    </source>
</evidence>
<feature type="domain" description="Peptidase S1" evidence="3">
    <location>
        <begin position="50"/>
        <end position="264"/>
    </location>
</feature>
<comment type="similarity">
    <text evidence="1">Belongs to the peptidase S1 family.</text>
</comment>
<keyword evidence="2" id="KW-1015">Disulfide bond</keyword>
<reference evidence="4 5" key="1">
    <citation type="submission" date="2019-03" db="EMBL/GenBank/DDBJ databases">
        <title>Genomic Encyclopedia of Type Strains, Phase IV (KMG-IV): sequencing the most valuable type-strain genomes for metagenomic binning, comparative biology and taxonomic classification.</title>
        <authorList>
            <person name="Goeker M."/>
        </authorList>
    </citation>
    <scope>NUCLEOTIDE SEQUENCE [LARGE SCALE GENOMIC DNA]</scope>
    <source>
        <strain evidence="4 5">DSM 45934</strain>
    </source>
</reference>
<name>A0A4R2JXW5_9PSEU</name>
<keyword evidence="5" id="KW-1185">Reference proteome</keyword>
<dbReference type="PANTHER" id="PTHR24276">
    <property type="entry name" value="POLYSERASE-RELATED"/>
    <property type="match status" value="1"/>
</dbReference>
<gene>
    <name evidence="4" type="ORF">EV192_102405</name>
</gene>
<protein>
    <submittedName>
        <fullName evidence="4">Trypsin</fullName>
    </submittedName>
</protein>
<dbReference type="GO" id="GO:0004252">
    <property type="term" value="F:serine-type endopeptidase activity"/>
    <property type="evidence" value="ECO:0007669"/>
    <property type="project" value="InterPro"/>
</dbReference>
<dbReference type="InterPro" id="IPR001314">
    <property type="entry name" value="Peptidase_S1A"/>
</dbReference>
<organism evidence="4 5">
    <name type="scientific">Actinocrispum wychmicini</name>
    <dbReference type="NCBI Taxonomy" id="1213861"/>
    <lineage>
        <taxon>Bacteria</taxon>
        <taxon>Bacillati</taxon>
        <taxon>Actinomycetota</taxon>
        <taxon>Actinomycetes</taxon>
        <taxon>Pseudonocardiales</taxon>
        <taxon>Pseudonocardiaceae</taxon>
        <taxon>Actinocrispum</taxon>
    </lineage>
</organism>
<dbReference type="OrthoDB" id="3660483at2"/>
<comment type="caution">
    <text evidence="4">The sequence shown here is derived from an EMBL/GenBank/DDBJ whole genome shotgun (WGS) entry which is preliminary data.</text>
</comment>